<proteinExistence type="predicted"/>
<keyword evidence="1" id="KW-1133">Transmembrane helix</keyword>
<evidence type="ECO:0000256" key="1">
    <source>
        <dbReference type="SAM" id="Phobius"/>
    </source>
</evidence>
<keyword evidence="4" id="KW-1185">Reference proteome</keyword>
<protein>
    <recommendedName>
        <fullName evidence="2">CULT domain-containing protein</fullName>
    </recommendedName>
</protein>
<evidence type="ECO:0000259" key="2">
    <source>
        <dbReference type="PROSITE" id="PS51788"/>
    </source>
</evidence>
<name>A0ABD3XTQ8_SINWO</name>
<dbReference type="Proteomes" id="UP001634394">
    <property type="component" value="Unassembled WGS sequence"/>
</dbReference>
<keyword evidence="1" id="KW-0812">Transmembrane</keyword>
<dbReference type="Gene3D" id="2.170.150.20">
    <property type="entry name" value="Peptide methionine sulfoxide reductase"/>
    <property type="match status" value="1"/>
</dbReference>
<dbReference type="CDD" id="cd15777">
    <property type="entry name" value="CRBN_C_like"/>
    <property type="match status" value="1"/>
</dbReference>
<dbReference type="FunFam" id="2.170.150.20:FF:000007">
    <property type="entry name" value="Protein cereblon"/>
    <property type="match status" value="1"/>
</dbReference>
<dbReference type="AlphaFoldDB" id="A0ABD3XTQ8"/>
<sequence>MSASLKNEKCFHMAKYLLNFICVYITLNVITAFADEFHDYFLCRKCGLEVFRSVDLVNVPSQEAYRQRNDTYGEKLALIQLFKNPQGMYFEVVTTSTASVHSQELSFGEATWFPGYAWKISQCPRCGHHLGWEYVPMDSSTAENPKSFFGLILENLLFENEADNLILIPKSYRS</sequence>
<accession>A0ABD3XTQ8</accession>
<dbReference type="PROSITE" id="PS51788">
    <property type="entry name" value="CULT"/>
    <property type="match status" value="1"/>
</dbReference>
<feature type="domain" description="CULT" evidence="2">
    <location>
        <begin position="38"/>
        <end position="160"/>
    </location>
</feature>
<keyword evidence="1" id="KW-0472">Membrane</keyword>
<evidence type="ECO:0000313" key="4">
    <source>
        <dbReference type="Proteomes" id="UP001634394"/>
    </source>
</evidence>
<evidence type="ECO:0000313" key="3">
    <source>
        <dbReference type="EMBL" id="KAL3888400.1"/>
    </source>
</evidence>
<comment type="caution">
    <text evidence="3">The sequence shown here is derived from an EMBL/GenBank/DDBJ whole genome shotgun (WGS) entry which is preliminary data.</text>
</comment>
<reference evidence="3 4" key="1">
    <citation type="submission" date="2024-11" db="EMBL/GenBank/DDBJ databases">
        <title>Chromosome-level genome assembly of the freshwater bivalve Anodonta woodiana.</title>
        <authorList>
            <person name="Chen X."/>
        </authorList>
    </citation>
    <scope>NUCLEOTIDE SEQUENCE [LARGE SCALE GENOMIC DNA]</scope>
    <source>
        <strain evidence="3">MN2024</strain>
        <tissue evidence="3">Gills</tissue>
    </source>
</reference>
<feature type="transmembrane region" description="Helical" evidence="1">
    <location>
        <begin position="16"/>
        <end position="34"/>
    </location>
</feature>
<dbReference type="EMBL" id="JBJQND010000001">
    <property type="protein sequence ID" value="KAL3888400.1"/>
    <property type="molecule type" value="Genomic_DNA"/>
</dbReference>
<organism evidence="3 4">
    <name type="scientific">Sinanodonta woodiana</name>
    <name type="common">Chinese pond mussel</name>
    <name type="synonym">Anodonta woodiana</name>
    <dbReference type="NCBI Taxonomy" id="1069815"/>
    <lineage>
        <taxon>Eukaryota</taxon>
        <taxon>Metazoa</taxon>
        <taxon>Spiralia</taxon>
        <taxon>Lophotrochozoa</taxon>
        <taxon>Mollusca</taxon>
        <taxon>Bivalvia</taxon>
        <taxon>Autobranchia</taxon>
        <taxon>Heteroconchia</taxon>
        <taxon>Palaeoheterodonta</taxon>
        <taxon>Unionida</taxon>
        <taxon>Unionoidea</taxon>
        <taxon>Unionidae</taxon>
        <taxon>Unioninae</taxon>
        <taxon>Sinanodonta</taxon>
    </lineage>
</organism>
<gene>
    <name evidence="3" type="ORF">ACJMK2_000768</name>
</gene>
<dbReference type="InterPro" id="IPR034750">
    <property type="entry name" value="CULT"/>
</dbReference>